<feature type="transmembrane region" description="Helical" evidence="2">
    <location>
        <begin position="111"/>
        <end position="130"/>
    </location>
</feature>
<dbReference type="EMBL" id="CAJVRL010000070">
    <property type="protein sequence ID" value="CAG8956578.1"/>
    <property type="molecule type" value="Genomic_DNA"/>
</dbReference>
<protein>
    <submittedName>
        <fullName evidence="3">Uncharacterized protein</fullName>
    </submittedName>
</protein>
<keyword evidence="2" id="KW-0812">Transmembrane</keyword>
<evidence type="ECO:0000313" key="3">
    <source>
        <dbReference type="EMBL" id="CAG8956578.1"/>
    </source>
</evidence>
<keyword evidence="2" id="KW-0472">Membrane</keyword>
<dbReference type="AlphaFoldDB" id="A0A9N9L1Q3"/>
<feature type="compositionally biased region" description="Basic residues" evidence="1">
    <location>
        <begin position="1"/>
        <end position="18"/>
    </location>
</feature>
<gene>
    <name evidence="3" type="ORF">HYFRA_00003967</name>
</gene>
<comment type="caution">
    <text evidence="3">The sequence shown here is derived from an EMBL/GenBank/DDBJ whole genome shotgun (WGS) entry which is preliminary data.</text>
</comment>
<organism evidence="3 4">
    <name type="scientific">Hymenoscyphus fraxineus</name>
    <dbReference type="NCBI Taxonomy" id="746836"/>
    <lineage>
        <taxon>Eukaryota</taxon>
        <taxon>Fungi</taxon>
        <taxon>Dikarya</taxon>
        <taxon>Ascomycota</taxon>
        <taxon>Pezizomycotina</taxon>
        <taxon>Leotiomycetes</taxon>
        <taxon>Helotiales</taxon>
        <taxon>Helotiaceae</taxon>
        <taxon>Hymenoscyphus</taxon>
    </lineage>
</organism>
<accession>A0A9N9L1Q3</accession>
<sequence length="162" mass="18440">LRRPSPTPRHGHRRKRSRTIVNTSDTDTTPTPRESREVTPLGFNDLDINSPLALKQQRRAIQLADIHENQDDENDNNTGQVDEDMIGGSALQRLIDTRDNDNPLNLNTRFGVYYTLILAAFSVSLLALFTRLTNPLHSPRNLNQDNDNAVEKWYTSTSQTFI</sequence>
<proteinExistence type="predicted"/>
<reference evidence="3" key="1">
    <citation type="submission" date="2021-07" db="EMBL/GenBank/DDBJ databases">
        <authorList>
            <person name="Durling M."/>
        </authorList>
    </citation>
    <scope>NUCLEOTIDE SEQUENCE</scope>
</reference>
<evidence type="ECO:0000313" key="4">
    <source>
        <dbReference type="Proteomes" id="UP000696280"/>
    </source>
</evidence>
<keyword evidence="4" id="KW-1185">Reference proteome</keyword>
<feature type="non-terminal residue" evidence="3">
    <location>
        <position position="1"/>
    </location>
</feature>
<name>A0A9N9L1Q3_9HELO</name>
<dbReference type="Proteomes" id="UP000696280">
    <property type="component" value="Unassembled WGS sequence"/>
</dbReference>
<keyword evidence="2" id="KW-1133">Transmembrane helix</keyword>
<feature type="region of interest" description="Disordered" evidence="1">
    <location>
        <begin position="1"/>
        <end position="37"/>
    </location>
</feature>
<feature type="compositionally biased region" description="Polar residues" evidence="1">
    <location>
        <begin position="19"/>
        <end position="32"/>
    </location>
</feature>
<evidence type="ECO:0000256" key="2">
    <source>
        <dbReference type="SAM" id="Phobius"/>
    </source>
</evidence>
<evidence type="ECO:0000256" key="1">
    <source>
        <dbReference type="SAM" id="MobiDB-lite"/>
    </source>
</evidence>